<sequence>MRPPWPRRCVKELLLVKAPVAAVLPTKNWAKSAVVALSRAAQAVDSQRSSGACTRRSLSICCVQVKELLVKAPVAAVLPMKNWAKSAVVRTDGYVLLQADAAGGEAGQQRAVFGADSGWSWLRSGSAGLQRRSAAVATELVAVRLLTVKSAVGSLEEVQAVPMTVAQ</sequence>
<keyword evidence="2" id="KW-1185">Reference proteome</keyword>
<protein>
    <submittedName>
        <fullName evidence="1">Uncharacterized protein</fullName>
    </submittedName>
</protein>
<organism evidence="1 2">
    <name type="scientific">Symbiodinium microadriaticum</name>
    <name type="common">Dinoflagellate</name>
    <name type="synonym">Zooxanthella microadriatica</name>
    <dbReference type="NCBI Taxonomy" id="2951"/>
    <lineage>
        <taxon>Eukaryota</taxon>
        <taxon>Sar</taxon>
        <taxon>Alveolata</taxon>
        <taxon>Dinophyceae</taxon>
        <taxon>Suessiales</taxon>
        <taxon>Symbiodiniaceae</taxon>
        <taxon>Symbiodinium</taxon>
    </lineage>
</organism>
<evidence type="ECO:0000313" key="1">
    <source>
        <dbReference type="EMBL" id="OLP93387.1"/>
    </source>
</evidence>
<comment type="caution">
    <text evidence="1">The sequence shown here is derived from an EMBL/GenBank/DDBJ whole genome shotgun (WGS) entry which is preliminary data.</text>
</comment>
<reference evidence="1 2" key="1">
    <citation type="submission" date="2016-02" db="EMBL/GenBank/DDBJ databases">
        <title>Genome analysis of coral dinoflagellate symbionts highlights evolutionary adaptations to a symbiotic lifestyle.</title>
        <authorList>
            <person name="Aranda M."/>
            <person name="Li Y."/>
            <person name="Liew Y.J."/>
            <person name="Baumgarten S."/>
            <person name="Simakov O."/>
            <person name="Wilson M."/>
            <person name="Piel J."/>
            <person name="Ashoor H."/>
            <person name="Bougouffa S."/>
            <person name="Bajic V.B."/>
            <person name="Ryu T."/>
            <person name="Ravasi T."/>
            <person name="Bayer T."/>
            <person name="Micklem G."/>
            <person name="Kim H."/>
            <person name="Bhak J."/>
            <person name="Lajeunesse T.C."/>
            <person name="Voolstra C.R."/>
        </authorList>
    </citation>
    <scope>NUCLEOTIDE SEQUENCE [LARGE SCALE GENOMIC DNA]</scope>
    <source>
        <strain evidence="1 2">CCMP2467</strain>
    </source>
</reference>
<gene>
    <name evidence="1" type="ORF">AK812_SmicGene24710</name>
</gene>
<dbReference type="AlphaFoldDB" id="A0A1Q9DE08"/>
<name>A0A1Q9DE08_SYMMI</name>
<proteinExistence type="predicted"/>
<dbReference type="Proteomes" id="UP000186817">
    <property type="component" value="Unassembled WGS sequence"/>
</dbReference>
<evidence type="ECO:0000313" key="2">
    <source>
        <dbReference type="Proteomes" id="UP000186817"/>
    </source>
</evidence>
<accession>A0A1Q9DE08</accession>
<dbReference type="EMBL" id="LSRX01000583">
    <property type="protein sequence ID" value="OLP93387.1"/>
    <property type="molecule type" value="Genomic_DNA"/>
</dbReference>